<reference evidence="2 3" key="1">
    <citation type="submission" date="2017-05" db="EMBL/GenBank/DDBJ databases">
        <title>The Genome Sequence of Tsuchiyaea wingfieldii DSM 27421.</title>
        <authorList>
            <person name="Cuomo C."/>
            <person name="Passer A."/>
            <person name="Billmyre B."/>
            <person name="Heitman J."/>
        </authorList>
    </citation>
    <scope>NUCLEOTIDE SEQUENCE [LARGE SCALE GENOMIC DNA]</scope>
    <source>
        <strain evidence="2 3">DSM 27421</strain>
    </source>
</reference>
<evidence type="ECO:0000313" key="2">
    <source>
        <dbReference type="EMBL" id="TYJ57963.1"/>
    </source>
</evidence>
<comment type="caution">
    <text evidence="2">The sequence shown here is derived from an EMBL/GenBank/DDBJ whole genome shotgun (WGS) entry which is preliminary data.</text>
</comment>
<proteinExistence type="predicted"/>
<evidence type="ECO:0000313" key="3">
    <source>
        <dbReference type="Proteomes" id="UP000322245"/>
    </source>
</evidence>
<keyword evidence="3" id="KW-1185">Reference proteome</keyword>
<evidence type="ECO:0008006" key="4">
    <source>
        <dbReference type="Google" id="ProtNLM"/>
    </source>
</evidence>
<dbReference type="PANTHER" id="PTHR34407:SF1">
    <property type="entry name" value="SGNH HYDROLASE-TYPE ESTERASE DOMAIN-CONTAINING PROTEIN"/>
    <property type="match status" value="1"/>
</dbReference>
<keyword evidence="1" id="KW-0812">Transmembrane</keyword>
<dbReference type="SUPFAM" id="SSF52266">
    <property type="entry name" value="SGNH hydrolase"/>
    <property type="match status" value="1"/>
</dbReference>
<keyword evidence="1" id="KW-1133">Transmembrane helix</keyword>
<sequence>MTESYKAAVYLKFSVILNILIILVTFFPLHHTPTPDLSLATTSSCGPTPTPPSTWSIRDIERDRWSRHPKLWATTGKVNHNKGLGQAGAVGHVKELEDCSMCAVAPELCKEIGENNMRRAQAYLGVYSQLAVGWSSDAGYLGTGERIQRFIAKAKSGEGFTVGVIGGSVSNGQGLGTPLNKIAPMNLHRRIFDHLNKLFPAKGGVSIGRYEEGKNSFVSGALGGTGSDYFSYCFHEHIPQETDLVLLELAINDELLLKNFESYENLIRGVLDMPNHPAILNLQVFALVFKQLASGGDIHEGVSKFYDIPIISLRGAILHDILANASLVPEYFINHKDGSVDVRHISQNGHRVQGELGIAYLQTQVCEMGKREDLRTKPYQRFHVASLPRMRIMQPYDDSSVTPRLSPNCLSAHSEGSNRLVPSMNDGWREWAWEDKNYWVSDEPMSKASFNFTTVLGTVELFYLRSKTFKLGNIACWVDDDDHKAVTLIGHWEMTYNIGQGTRIRDDLSPGEHTMHCELLRATNDPSGGHEFRIISLMRYVNS</sequence>
<keyword evidence="1" id="KW-0472">Membrane</keyword>
<dbReference type="PANTHER" id="PTHR34407">
    <property type="entry name" value="EXPRESSED PROTEIN"/>
    <property type="match status" value="1"/>
</dbReference>
<protein>
    <recommendedName>
        <fullName evidence="4">SGNH hydrolase-type esterase domain-containing protein</fullName>
    </recommendedName>
</protein>
<name>A0A5D3B726_9TREE</name>
<dbReference type="Proteomes" id="UP000322245">
    <property type="component" value="Unassembled WGS sequence"/>
</dbReference>
<dbReference type="CDD" id="cd00229">
    <property type="entry name" value="SGNH_hydrolase"/>
    <property type="match status" value="1"/>
</dbReference>
<evidence type="ECO:0000256" key="1">
    <source>
        <dbReference type="SAM" id="Phobius"/>
    </source>
</evidence>
<gene>
    <name evidence="2" type="ORF">B9479_001321</name>
</gene>
<organism evidence="2 3">
    <name type="scientific">Cryptococcus floricola</name>
    <dbReference type="NCBI Taxonomy" id="2591691"/>
    <lineage>
        <taxon>Eukaryota</taxon>
        <taxon>Fungi</taxon>
        <taxon>Dikarya</taxon>
        <taxon>Basidiomycota</taxon>
        <taxon>Agaricomycotina</taxon>
        <taxon>Tremellomycetes</taxon>
        <taxon>Tremellales</taxon>
        <taxon>Cryptococcaceae</taxon>
        <taxon>Cryptococcus</taxon>
    </lineage>
</organism>
<dbReference type="EMBL" id="NIDF01000008">
    <property type="protein sequence ID" value="TYJ57963.1"/>
    <property type="molecule type" value="Genomic_DNA"/>
</dbReference>
<feature type="transmembrane region" description="Helical" evidence="1">
    <location>
        <begin position="7"/>
        <end position="29"/>
    </location>
</feature>
<accession>A0A5D3B726</accession>
<dbReference type="AlphaFoldDB" id="A0A5D3B726"/>